<dbReference type="GO" id="GO:0005524">
    <property type="term" value="F:ATP binding"/>
    <property type="evidence" value="ECO:0007669"/>
    <property type="project" value="UniProtKB-UniRule"/>
</dbReference>
<evidence type="ECO:0000256" key="2">
    <source>
        <dbReference type="ARBA" id="ARBA00007145"/>
    </source>
</evidence>
<feature type="binding site" evidence="7">
    <location>
        <begin position="298"/>
        <end position="305"/>
    </location>
    <ligand>
        <name>ATP</name>
        <dbReference type="ChEBI" id="CHEBI:30616"/>
    </ligand>
</feature>
<comment type="catalytic activity">
    <reaction evidence="7 8">
        <text>deamido-NAD(+) + L-glutamine + ATP + H2O = L-glutamate + AMP + diphosphate + NAD(+) + H(+)</text>
        <dbReference type="Rhea" id="RHEA:24384"/>
        <dbReference type="ChEBI" id="CHEBI:15377"/>
        <dbReference type="ChEBI" id="CHEBI:15378"/>
        <dbReference type="ChEBI" id="CHEBI:29985"/>
        <dbReference type="ChEBI" id="CHEBI:30616"/>
        <dbReference type="ChEBI" id="CHEBI:33019"/>
        <dbReference type="ChEBI" id="CHEBI:57540"/>
        <dbReference type="ChEBI" id="CHEBI:58359"/>
        <dbReference type="ChEBI" id="CHEBI:58437"/>
        <dbReference type="ChEBI" id="CHEBI:456215"/>
        <dbReference type="EC" id="6.3.5.1"/>
    </reaction>
</comment>
<dbReference type="RefSeq" id="WP_149636329.1">
    <property type="nucleotide sequence ID" value="NZ_VNIP01000010.1"/>
</dbReference>
<dbReference type="CDD" id="cd00553">
    <property type="entry name" value="NAD_synthase"/>
    <property type="match status" value="1"/>
</dbReference>
<comment type="caution">
    <text evidence="11">The sequence shown here is derived from an EMBL/GenBank/DDBJ whole genome shotgun (WGS) entry which is preliminary data.</text>
</comment>
<keyword evidence="5 7" id="KW-0067">ATP-binding</keyword>
<feature type="active site" description="Nucleophile; for glutaminase activity" evidence="7">
    <location>
        <position position="156"/>
    </location>
</feature>
<evidence type="ECO:0000256" key="7">
    <source>
        <dbReference type="HAMAP-Rule" id="MF_02090"/>
    </source>
</evidence>
<feature type="binding site" evidence="7">
    <location>
        <position position="529"/>
    </location>
    <ligand>
        <name>deamido-NAD(+)</name>
        <dbReference type="ChEBI" id="CHEBI:58437"/>
        <note>ligand shared between two neighboring subunits</note>
    </ligand>
</feature>
<dbReference type="SUPFAM" id="SSF52402">
    <property type="entry name" value="Adenine nucleotide alpha hydrolases-like"/>
    <property type="match status" value="1"/>
</dbReference>
<evidence type="ECO:0000256" key="5">
    <source>
        <dbReference type="ARBA" id="ARBA00022840"/>
    </source>
</evidence>
<feature type="domain" description="CN hydrolase" evidence="10">
    <location>
        <begin position="11"/>
        <end position="253"/>
    </location>
</feature>
<organism evidence="11 12">
    <name type="scientific">Rhizobium tropici</name>
    <dbReference type="NCBI Taxonomy" id="398"/>
    <lineage>
        <taxon>Bacteria</taxon>
        <taxon>Pseudomonadati</taxon>
        <taxon>Pseudomonadota</taxon>
        <taxon>Alphaproteobacteria</taxon>
        <taxon>Hyphomicrobiales</taxon>
        <taxon>Rhizobiaceae</taxon>
        <taxon>Rhizobium/Agrobacterium group</taxon>
        <taxon>Rhizobium</taxon>
    </lineage>
</organism>
<dbReference type="Pfam" id="PF00795">
    <property type="entry name" value="CN_hydrolase"/>
    <property type="match status" value="1"/>
</dbReference>
<comment type="caution">
    <text evidence="7">Lacks conserved residue(s) required for the propagation of feature annotation.</text>
</comment>
<dbReference type="NCBIfam" id="NF010588">
    <property type="entry name" value="PRK13981.1"/>
    <property type="match status" value="1"/>
</dbReference>
<feature type="binding site" evidence="7">
    <location>
        <position position="126"/>
    </location>
    <ligand>
        <name>L-glutamine</name>
        <dbReference type="ChEBI" id="CHEBI:58359"/>
    </ligand>
</feature>
<dbReference type="OrthoDB" id="9760188at2"/>
<dbReference type="EC" id="6.3.5.1" evidence="7 8"/>
<evidence type="ECO:0000256" key="6">
    <source>
        <dbReference type="ARBA" id="ARBA00023027"/>
    </source>
</evidence>
<dbReference type="Proteomes" id="UP000323608">
    <property type="component" value="Unassembled WGS sequence"/>
</dbReference>
<feature type="binding site" evidence="7">
    <location>
        <position position="381"/>
    </location>
    <ligand>
        <name>deamido-NAD(+)</name>
        <dbReference type="ChEBI" id="CHEBI:58437"/>
        <note>ligand shared between two neighboring subunits</note>
    </ligand>
</feature>
<dbReference type="Gene3D" id="3.40.50.620">
    <property type="entry name" value="HUPs"/>
    <property type="match status" value="1"/>
</dbReference>
<comment type="function">
    <text evidence="7">Catalyzes the ATP-dependent amidation of deamido-NAD to form NAD. Uses L-glutamine as a nitrogen source.</text>
</comment>
<dbReference type="InterPro" id="IPR014445">
    <property type="entry name" value="Gln-dep_NAD_synthase"/>
</dbReference>
<dbReference type="HAMAP" id="MF_02090">
    <property type="entry name" value="NadE_glutamine_dep"/>
    <property type="match status" value="1"/>
</dbReference>
<evidence type="ECO:0000256" key="1">
    <source>
        <dbReference type="ARBA" id="ARBA00005188"/>
    </source>
</evidence>
<feature type="binding site" evidence="7">
    <location>
        <position position="183"/>
    </location>
    <ligand>
        <name>L-glutamine</name>
        <dbReference type="ChEBI" id="CHEBI:58359"/>
    </ligand>
</feature>
<keyword evidence="3 7" id="KW-0436">Ligase</keyword>
<evidence type="ECO:0000313" key="11">
    <source>
        <dbReference type="EMBL" id="KAA1178718.1"/>
    </source>
</evidence>
<dbReference type="GO" id="GO:0005737">
    <property type="term" value="C:cytoplasm"/>
    <property type="evidence" value="ECO:0007669"/>
    <property type="project" value="InterPro"/>
</dbReference>
<feature type="active site" description="For glutaminase activity" evidence="7">
    <location>
        <position position="120"/>
    </location>
</feature>
<dbReference type="EMBL" id="VNIP01000010">
    <property type="protein sequence ID" value="KAA1178718.1"/>
    <property type="molecule type" value="Genomic_DNA"/>
</dbReference>
<accession>A0A5B0VWH6</accession>
<dbReference type="GO" id="GO:0004359">
    <property type="term" value="F:glutaminase activity"/>
    <property type="evidence" value="ECO:0007669"/>
    <property type="project" value="InterPro"/>
</dbReference>
<comment type="pathway">
    <text evidence="1 7 8">Cofactor biosynthesis; NAD(+) biosynthesis; NAD(+) from deamido-NAD(+) (L-Gln route): step 1/1.</text>
</comment>
<dbReference type="CDD" id="cd07570">
    <property type="entry name" value="GAT_Gln-NAD-synth"/>
    <property type="match status" value="1"/>
</dbReference>
<dbReference type="PANTHER" id="PTHR23090:SF9">
    <property type="entry name" value="GLUTAMINE-DEPENDENT NAD(+) SYNTHETASE"/>
    <property type="match status" value="1"/>
</dbReference>
<comment type="similarity">
    <text evidence="2 7 8">In the C-terminal section; belongs to the NAD synthetase family.</text>
</comment>
<evidence type="ECO:0000313" key="12">
    <source>
        <dbReference type="Proteomes" id="UP000323608"/>
    </source>
</evidence>
<dbReference type="InterPro" id="IPR014729">
    <property type="entry name" value="Rossmann-like_a/b/a_fold"/>
</dbReference>
<evidence type="ECO:0000259" key="10">
    <source>
        <dbReference type="PROSITE" id="PS50263"/>
    </source>
</evidence>
<feature type="binding site" evidence="7">
    <location>
        <position position="405"/>
    </location>
    <ligand>
        <name>ATP</name>
        <dbReference type="ChEBI" id="CHEBI:30616"/>
    </ligand>
</feature>
<evidence type="ECO:0000256" key="8">
    <source>
        <dbReference type="PIRNR" id="PIRNR006630"/>
    </source>
</evidence>
<proteinExistence type="inferred from homology"/>
<feature type="binding site" evidence="7">
    <location>
        <position position="189"/>
    </location>
    <ligand>
        <name>L-glutamine</name>
        <dbReference type="ChEBI" id="CHEBI:58359"/>
    </ligand>
</feature>
<sequence>MTEQSPITHTIRIAVAQLNPTVGDVSGNLAKAREARAEAAREGAQLLLLTELFISGYPPEDLVLKPAFIRACWKAVESLAADTADGGPGVVVGVPRQDAIGRYNSVVVLDGGKIIFVRDKVDLPNYGEFDEKRVFDEGTIAGPVNFRGVRIGIPICEEIWNDLGICETLAESGAEILLVPNGSPYYRGKVDVRHQVALRQVIESGLPLIFAAQVGGQDELVFDGASFGFNADKSLAFQMSQFETALAVTTWKKNGDGWHCTEGPMAHIPEGEEADYRACLLGFRDYVNKNGFKSVVLGLSGGIDSAICAAIAVDALGEERVRTVMLPYRYTSQDSLKDAADCAKALGCRYDIVPIEDPVTGFTSALSDLFEGTESGITEENLQSRARGTILMAISNKFGSMVVTTGNKSEMSVGYATLYGDMNGGFNPIKDLYKMQVYALSRWRNLHVPPGALGPSGEVIPYNIIDKAPSAELRPNQTDQDSLPPYPALDDILECLVEKEMSVEEIVARGHDVATVHRVEHLLYLAEYKRRQSAPGVKITKKNFGRDRRYPITNRFRDR</sequence>
<feature type="active site" description="Proton acceptor; for glutaminase activity" evidence="7">
    <location>
        <position position="51"/>
    </location>
</feature>
<name>A0A5B0VWH6_RHITR</name>
<dbReference type="SUPFAM" id="SSF56317">
    <property type="entry name" value="Carbon-nitrogen hydrolase"/>
    <property type="match status" value="1"/>
</dbReference>
<dbReference type="InterPro" id="IPR003010">
    <property type="entry name" value="C-N_Hydrolase"/>
</dbReference>
<dbReference type="PROSITE" id="PS50263">
    <property type="entry name" value="CN_HYDROLASE"/>
    <property type="match status" value="1"/>
</dbReference>
<protein>
    <recommendedName>
        <fullName evidence="7 8">Glutamine-dependent NAD(+) synthetase</fullName>
        <ecNumber evidence="7 8">6.3.5.1</ecNumber>
    </recommendedName>
    <alternativeName>
        <fullName evidence="7 8">NAD(+) synthase [glutamine-hydrolyzing]</fullName>
    </alternativeName>
</protein>
<dbReference type="AlphaFoldDB" id="A0A5B0VWH6"/>
<reference evidence="11 12" key="1">
    <citation type="submission" date="2019-07" db="EMBL/GenBank/DDBJ databases">
        <title>The Draft Genome Sequence of Rhizobium tropici SARCC-755 Associated with Superior Nodulation on Pigeonpea (Cajanus cajan (L.) Millsp.).</title>
        <authorList>
            <person name="Bopape F.L."/>
            <person name="Hassen A.I."/>
            <person name="Swanevelder Z.H."/>
            <person name="Gwata E.T."/>
        </authorList>
    </citation>
    <scope>NUCLEOTIDE SEQUENCE [LARGE SCALE GENOMIC DNA]</scope>
    <source>
        <strain evidence="11 12">SARCC-755</strain>
    </source>
</reference>
<dbReference type="PIRSF" id="PIRSF006630">
    <property type="entry name" value="NADS_GAT"/>
    <property type="match status" value="1"/>
</dbReference>
<dbReference type="NCBIfam" id="TIGR00552">
    <property type="entry name" value="nadE"/>
    <property type="match status" value="1"/>
</dbReference>
<dbReference type="Pfam" id="PF02540">
    <property type="entry name" value="NAD_synthase"/>
    <property type="match status" value="1"/>
</dbReference>
<evidence type="ECO:0000256" key="3">
    <source>
        <dbReference type="ARBA" id="ARBA00022598"/>
    </source>
</evidence>
<dbReference type="InterPro" id="IPR036526">
    <property type="entry name" value="C-N_Hydrolase_sf"/>
</dbReference>
<gene>
    <name evidence="7" type="primary">nadE</name>
    <name evidence="11" type="ORF">FP026_19865</name>
</gene>
<dbReference type="Gene3D" id="3.60.110.10">
    <property type="entry name" value="Carbon-nitrogen hydrolase"/>
    <property type="match status" value="1"/>
</dbReference>
<dbReference type="InterPro" id="IPR022310">
    <property type="entry name" value="NAD/GMP_synthase"/>
</dbReference>
<dbReference type="PANTHER" id="PTHR23090">
    <property type="entry name" value="NH 3 /GLUTAMINE-DEPENDENT NAD + SYNTHETASE"/>
    <property type="match status" value="1"/>
</dbReference>
<evidence type="ECO:0000256" key="4">
    <source>
        <dbReference type="ARBA" id="ARBA00022741"/>
    </source>
</evidence>
<keyword evidence="6 7" id="KW-0520">NAD</keyword>
<comment type="similarity">
    <text evidence="9">Belongs to the NAD synthetase family.</text>
</comment>
<dbReference type="UniPathway" id="UPA00253">
    <property type="reaction ID" value="UER00334"/>
</dbReference>
<dbReference type="InterPro" id="IPR003694">
    <property type="entry name" value="NAD_synthase"/>
</dbReference>
<evidence type="ECO:0000256" key="9">
    <source>
        <dbReference type="RuleBase" id="RU003811"/>
    </source>
</evidence>
<dbReference type="GO" id="GO:0003952">
    <property type="term" value="F:NAD+ synthase (glutamine-hydrolyzing) activity"/>
    <property type="evidence" value="ECO:0007669"/>
    <property type="project" value="UniProtKB-UniRule"/>
</dbReference>
<dbReference type="GO" id="GO:0009435">
    <property type="term" value="P:NAD+ biosynthetic process"/>
    <property type="evidence" value="ECO:0007669"/>
    <property type="project" value="UniProtKB-UniRule"/>
</dbReference>
<dbReference type="FunFam" id="3.40.50.620:FF:000106">
    <property type="entry name" value="Glutamine-dependent NAD(+) synthetase"/>
    <property type="match status" value="1"/>
</dbReference>
<dbReference type="GO" id="GO:0008795">
    <property type="term" value="F:NAD+ synthase activity"/>
    <property type="evidence" value="ECO:0007669"/>
    <property type="project" value="UniProtKB-UniRule"/>
</dbReference>
<feature type="binding site" evidence="7">
    <location>
        <position position="410"/>
    </location>
    <ligand>
        <name>deamido-NAD(+)</name>
        <dbReference type="ChEBI" id="CHEBI:58437"/>
        <note>ligand shared between two neighboring subunits</note>
    </ligand>
</feature>
<keyword evidence="4 7" id="KW-0547">Nucleotide-binding</keyword>